<evidence type="ECO:0000313" key="2">
    <source>
        <dbReference type="Proteomes" id="UP000199569"/>
    </source>
</evidence>
<protein>
    <submittedName>
        <fullName evidence="1">Uncharacterized protein</fullName>
    </submittedName>
</protein>
<evidence type="ECO:0000313" key="1">
    <source>
        <dbReference type="EMBL" id="SCY45485.1"/>
    </source>
</evidence>
<dbReference type="STRING" id="549386.SAMN02927923_01347"/>
<organism evidence="1 2">
    <name type="scientific">Microvirga guangxiensis</name>
    <dbReference type="NCBI Taxonomy" id="549386"/>
    <lineage>
        <taxon>Bacteria</taxon>
        <taxon>Pseudomonadati</taxon>
        <taxon>Pseudomonadota</taxon>
        <taxon>Alphaproteobacteria</taxon>
        <taxon>Hyphomicrobiales</taxon>
        <taxon>Methylobacteriaceae</taxon>
        <taxon>Microvirga</taxon>
    </lineage>
</organism>
<keyword evidence="2" id="KW-1185">Reference proteome</keyword>
<reference evidence="1 2" key="1">
    <citation type="submission" date="2016-10" db="EMBL/GenBank/DDBJ databases">
        <authorList>
            <person name="de Groot N.N."/>
        </authorList>
    </citation>
    <scope>NUCLEOTIDE SEQUENCE [LARGE SCALE GENOMIC DNA]</scope>
    <source>
        <strain evidence="1 2">CGMCC 1.7666</strain>
    </source>
</reference>
<name>A0A1G5G1R6_9HYPH</name>
<dbReference type="EMBL" id="FMVJ01000004">
    <property type="protein sequence ID" value="SCY45485.1"/>
    <property type="molecule type" value="Genomic_DNA"/>
</dbReference>
<proteinExistence type="predicted"/>
<dbReference type="AlphaFoldDB" id="A0A1G5G1R6"/>
<sequence>MVAVKAKAKTTYTARDRSGKFVAVASRDQSAVLVARPPRPLQGKVDYDELITTAMKKFSKTRARLAE</sequence>
<gene>
    <name evidence="1" type="ORF">SAMN02927923_01347</name>
</gene>
<dbReference type="Proteomes" id="UP000199569">
    <property type="component" value="Unassembled WGS sequence"/>
</dbReference>
<accession>A0A1G5G1R6</accession>